<keyword evidence="2" id="KW-1185">Reference proteome</keyword>
<name>A0ABR3FPS9_9AGAR</name>
<protein>
    <submittedName>
        <fullName evidence="1">Uncharacterized protein</fullName>
    </submittedName>
</protein>
<organism evidence="1 2">
    <name type="scientific">Marasmius crinis-equi</name>
    <dbReference type="NCBI Taxonomy" id="585013"/>
    <lineage>
        <taxon>Eukaryota</taxon>
        <taxon>Fungi</taxon>
        <taxon>Dikarya</taxon>
        <taxon>Basidiomycota</taxon>
        <taxon>Agaricomycotina</taxon>
        <taxon>Agaricomycetes</taxon>
        <taxon>Agaricomycetidae</taxon>
        <taxon>Agaricales</taxon>
        <taxon>Marasmiineae</taxon>
        <taxon>Marasmiaceae</taxon>
        <taxon>Marasmius</taxon>
    </lineage>
</organism>
<dbReference type="Proteomes" id="UP001465976">
    <property type="component" value="Unassembled WGS sequence"/>
</dbReference>
<evidence type="ECO:0000313" key="1">
    <source>
        <dbReference type="EMBL" id="KAL0577438.1"/>
    </source>
</evidence>
<gene>
    <name evidence="1" type="ORF">V5O48_004548</name>
</gene>
<sequence length="171" mass="19156">MFSMANLLASKPCLNRNTSPTTTNTAISLSSSMAAIATPIPVNIAARSRLQFDANSDEVAVVNRMDGDYYGRAVELEFQTVSSKPFVLKETNEYQWLMNEVKLEQDVKEPPCNIINAFPQPPSFSAAKTTDKRRKRHGVVFDLPKAQFGVDCGKWWRRTVVSLCSRYPAFT</sequence>
<comment type="caution">
    <text evidence="1">The sequence shown here is derived from an EMBL/GenBank/DDBJ whole genome shotgun (WGS) entry which is preliminary data.</text>
</comment>
<proteinExistence type="predicted"/>
<reference evidence="1 2" key="1">
    <citation type="submission" date="2024-02" db="EMBL/GenBank/DDBJ databases">
        <title>A draft genome for the cacao thread blight pathogen Marasmius crinis-equi.</title>
        <authorList>
            <person name="Cohen S.P."/>
            <person name="Baruah I.K."/>
            <person name="Amoako-Attah I."/>
            <person name="Bukari Y."/>
            <person name="Meinhardt L.W."/>
            <person name="Bailey B.A."/>
        </authorList>
    </citation>
    <scope>NUCLEOTIDE SEQUENCE [LARGE SCALE GENOMIC DNA]</scope>
    <source>
        <strain evidence="1 2">GH-76</strain>
    </source>
</reference>
<accession>A0ABR3FPS9</accession>
<evidence type="ECO:0000313" key="2">
    <source>
        <dbReference type="Proteomes" id="UP001465976"/>
    </source>
</evidence>
<dbReference type="EMBL" id="JBAHYK010000155">
    <property type="protein sequence ID" value="KAL0577438.1"/>
    <property type="molecule type" value="Genomic_DNA"/>
</dbReference>